<feature type="domain" description="DUF8094" evidence="2">
    <location>
        <begin position="37"/>
        <end position="330"/>
    </location>
</feature>
<dbReference type="Proteomes" id="UP001224661">
    <property type="component" value="Unassembled WGS sequence"/>
</dbReference>
<evidence type="ECO:0000256" key="1">
    <source>
        <dbReference type="SAM" id="SignalP"/>
    </source>
</evidence>
<evidence type="ECO:0000313" key="4">
    <source>
        <dbReference type="Proteomes" id="UP001224661"/>
    </source>
</evidence>
<gene>
    <name evidence="3" type="ORF">QIS99_13845</name>
</gene>
<keyword evidence="4" id="KW-1185">Reference proteome</keyword>
<organism evidence="3 4">
    <name type="scientific">Streptomyces solicavernae</name>
    <dbReference type="NCBI Taxonomy" id="3043614"/>
    <lineage>
        <taxon>Bacteria</taxon>
        <taxon>Bacillati</taxon>
        <taxon>Actinomycetota</taxon>
        <taxon>Actinomycetes</taxon>
        <taxon>Kitasatosporales</taxon>
        <taxon>Streptomycetaceae</taxon>
        <taxon>Streptomyces</taxon>
    </lineage>
</organism>
<evidence type="ECO:0000259" key="2">
    <source>
        <dbReference type="Pfam" id="PF26366"/>
    </source>
</evidence>
<dbReference type="InterPro" id="IPR058407">
    <property type="entry name" value="DUF8094"/>
</dbReference>
<comment type="caution">
    <text evidence="3">The sequence shown here is derived from an EMBL/GenBank/DDBJ whole genome shotgun (WGS) entry which is preliminary data.</text>
</comment>
<feature type="chain" id="PRO_5046115616" description="DUF8094 domain-containing protein" evidence="1">
    <location>
        <begin position="25"/>
        <end position="331"/>
    </location>
</feature>
<accession>A0ABT6RS56</accession>
<proteinExistence type="predicted"/>
<evidence type="ECO:0000313" key="3">
    <source>
        <dbReference type="EMBL" id="MDI3387276.1"/>
    </source>
</evidence>
<dbReference type="EMBL" id="JASCIR010000009">
    <property type="protein sequence ID" value="MDI3387276.1"/>
    <property type="molecule type" value="Genomic_DNA"/>
</dbReference>
<reference evidence="3 4" key="1">
    <citation type="submission" date="2023-05" db="EMBL/GenBank/DDBJ databases">
        <title>Draft genome sequence of Streptomyces sp. B-S-A8 isolated from a cave soil in Thailand.</title>
        <authorList>
            <person name="Chamroensaksri N."/>
            <person name="Muangham S."/>
        </authorList>
    </citation>
    <scope>NUCLEOTIDE SEQUENCE [LARGE SCALE GENOMIC DNA]</scope>
    <source>
        <strain evidence="3 4">B-S-A8</strain>
    </source>
</reference>
<dbReference type="Pfam" id="PF26366">
    <property type="entry name" value="DUF8094"/>
    <property type="match status" value="1"/>
</dbReference>
<protein>
    <recommendedName>
        <fullName evidence="2">DUF8094 domain-containing protein</fullName>
    </recommendedName>
</protein>
<name>A0ABT6RS56_9ACTN</name>
<dbReference type="PROSITE" id="PS51257">
    <property type="entry name" value="PROKAR_LIPOPROTEIN"/>
    <property type="match status" value="1"/>
</dbReference>
<sequence>MSRLRRVSRPAAAAAAVTVLAVTASGCVTVHGEREVLPAATKAEAARALKDFTEAYNAAEAAADPAKDAKQVTGPFGAINQAGLKARAERKKDGDELTAPTPLKLDDAKFTIPKQTGWPRWFVADTDSNKDKNGSFRWVMVFTRGGLDQSWEASYLAFVPPAKMPEFKKDKDGFAEPVDVDDAKLAVAPKNLSEEFASYLKDGGETFEDGPYTSSWRTKREEEAEKAGLVTQYIDEPHNSGDFAPVGLRTKNGGALVFFSTRHYEKRTAAEGLNLRIGPDVRALMRGDAKSAVTLESAAAQTALVPPKKGGTTSQVRVLNRVQGLTGAKGE</sequence>
<keyword evidence="1" id="KW-0732">Signal</keyword>
<feature type="signal peptide" evidence="1">
    <location>
        <begin position="1"/>
        <end position="24"/>
    </location>
</feature>